<dbReference type="SMART" id="SM00382">
    <property type="entry name" value="AAA"/>
    <property type="match status" value="1"/>
</dbReference>
<dbReference type="Gene3D" id="1.10.3720.10">
    <property type="entry name" value="MetI-like"/>
    <property type="match status" value="1"/>
</dbReference>
<feature type="transmembrane region" description="Helical" evidence="10">
    <location>
        <begin position="465"/>
        <end position="485"/>
    </location>
</feature>
<keyword evidence="9 10" id="KW-0472">Membrane</keyword>
<dbReference type="InterPro" id="IPR035906">
    <property type="entry name" value="MetI-like_sf"/>
</dbReference>
<evidence type="ECO:0000256" key="1">
    <source>
        <dbReference type="ARBA" id="ARBA00004651"/>
    </source>
</evidence>
<dbReference type="EMBL" id="JALBUU010000004">
    <property type="protein sequence ID" value="MCI0753850.1"/>
    <property type="molecule type" value="Genomic_DNA"/>
</dbReference>
<dbReference type="Pfam" id="PF00005">
    <property type="entry name" value="ABC_tran"/>
    <property type="match status" value="1"/>
</dbReference>
<evidence type="ECO:0000259" key="12">
    <source>
        <dbReference type="PROSITE" id="PS50928"/>
    </source>
</evidence>
<keyword evidence="6 13" id="KW-0067">ATP-binding</keyword>
<keyword evidence="3" id="KW-1003">Cell membrane</keyword>
<dbReference type="GO" id="GO:0005524">
    <property type="term" value="F:ATP binding"/>
    <property type="evidence" value="ECO:0007669"/>
    <property type="project" value="UniProtKB-KW"/>
</dbReference>
<dbReference type="PANTHER" id="PTHR30043:SF1">
    <property type="entry name" value="ABC TRANSPORT SYSTEM PERMEASE PROTEIN P69"/>
    <property type="match status" value="1"/>
</dbReference>
<dbReference type="InterPro" id="IPR000515">
    <property type="entry name" value="MetI-like"/>
</dbReference>
<keyword evidence="4 10" id="KW-0812">Transmembrane</keyword>
<dbReference type="SUPFAM" id="SSF52540">
    <property type="entry name" value="P-loop containing nucleoside triphosphate hydrolases"/>
    <property type="match status" value="1"/>
</dbReference>
<feature type="domain" description="ABC transporter" evidence="11">
    <location>
        <begin position="13"/>
        <end position="257"/>
    </location>
</feature>
<evidence type="ECO:0000256" key="7">
    <source>
        <dbReference type="ARBA" id="ARBA00022967"/>
    </source>
</evidence>
<evidence type="ECO:0000256" key="10">
    <source>
        <dbReference type="RuleBase" id="RU363032"/>
    </source>
</evidence>
<dbReference type="PROSITE" id="PS50893">
    <property type="entry name" value="ABC_TRANSPORTER_2"/>
    <property type="match status" value="1"/>
</dbReference>
<comment type="similarity">
    <text evidence="10">Belongs to the binding-protein-dependent transport system permease family.</text>
</comment>
<keyword evidence="5" id="KW-0547">Nucleotide-binding</keyword>
<dbReference type="Gene3D" id="3.40.50.300">
    <property type="entry name" value="P-loop containing nucleotide triphosphate hydrolases"/>
    <property type="match status" value="1"/>
</dbReference>
<evidence type="ECO:0000256" key="9">
    <source>
        <dbReference type="ARBA" id="ARBA00023136"/>
    </source>
</evidence>
<name>A0ABS9W4I6_9PROT</name>
<keyword evidence="8 10" id="KW-1133">Transmembrane helix</keyword>
<evidence type="ECO:0000256" key="6">
    <source>
        <dbReference type="ARBA" id="ARBA00022840"/>
    </source>
</evidence>
<dbReference type="PROSITE" id="PS50928">
    <property type="entry name" value="ABC_TM1"/>
    <property type="match status" value="1"/>
</dbReference>
<dbReference type="RefSeq" id="WP_241792836.1">
    <property type="nucleotide sequence ID" value="NZ_JALBUU010000004.1"/>
</dbReference>
<dbReference type="Pfam" id="PF00528">
    <property type="entry name" value="BPD_transp_1"/>
    <property type="match status" value="1"/>
</dbReference>
<evidence type="ECO:0000259" key="11">
    <source>
        <dbReference type="PROSITE" id="PS50893"/>
    </source>
</evidence>
<keyword evidence="7" id="KW-1278">Translocase</keyword>
<comment type="caution">
    <text evidence="13">The sequence shown here is derived from an EMBL/GenBank/DDBJ whole genome shotgun (WGS) entry which is preliminary data.</text>
</comment>
<evidence type="ECO:0000256" key="3">
    <source>
        <dbReference type="ARBA" id="ARBA00022475"/>
    </source>
</evidence>
<dbReference type="CDD" id="cd06261">
    <property type="entry name" value="TM_PBP2"/>
    <property type="match status" value="1"/>
</dbReference>
<evidence type="ECO:0000256" key="4">
    <source>
        <dbReference type="ARBA" id="ARBA00022692"/>
    </source>
</evidence>
<evidence type="ECO:0000313" key="14">
    <source>
        <dbReference type="Proteomes" id="UP001201985"/>
    </source>
</evidence>
<feature type="transmembrane region" description="Helical" evidence="10">
    <location>
        <begin position="333"/>
        <end position="355"/>
    </location>
</feature>
<sequence>MSASFAPPAGPALQIRGLVKEYTAGQPVLKGIDLAVGSEGITAIIGPSGTGKSTLIRCINRLVEPTRGSVTLRGTELTGLRGAQLRLARRRIGMVFQEYNLVERLTVMENVLSGRLGYVSFWRAWLRRYPREDIDRAFALLDAVGLPEHATRRADALSGGQRQRVGIARALMQRPEILLADEPTSSLDPRTAIEVLELLTRLTAAENVPVIINIHNVELAKRYPAASSACRRQRDLRRASRGSAHRPPARHLWRGGLAVSASLAARRAFAPNWPLRLALLALAAYAIWASTTLGLTWDRVSHGLGEGGRLLGRMVPPNFERWNLLLEGLLESLQIAVLASALGILISLPLGLLAARNLSPWWISGPVRAVIAVCRSLHYVIVAILFVKAIGFGALAGTAALVVASIGFIAKLFAEAVEEISMKQVEAIRATGAGPMKVMSYAVLPQVASRFIGFCLYQIDSNLRNSTLVGIVGAGGIGGTLFAAFKRFDYDFCCAILLSIIALIFLAELVSGRVRAALR</sequence>
<dbReference type="NCBIfam" id="TIGR01097">
    <property type="entry name" value="PhnE"/>
    <property type="match status" value="1"/>
</dbReference>
<proteinExistence type="inferred from homology"/>
<protein>
    <submittedName>
        <fullName evidence="13">Phosphonate ABC transporter ATP-binding protein</fullName>
    </submittedName>
</protein>
<organism evidence="13 14">
    <name type="scientific">Teichococcus vastitatis</name>
    <dbReference type="NCBI Taxonomy" id="2307076"/>
    <lineage>
        <taxon>Bacteria</taxon>
        <taxon>Pseudomonadati</taxon>
        <taxon>Pseudomonadota</taxon>
        <taxon>Alphaproteobacteria</taxon>
        <taxon>Acetobacterales</taxon>
        <taxon>Roseomonadaceae</taxon>
        <taxon>Roseomonas</taxon>
    </lineage>
</organism>
<evidence type="ECO:0000313" key="13">
    <source>
        <dbReference type="EMBL" id="MCI0753850.1"/>
    </source>
</evidence>
<keyword evidence="2 10" id="KW-0813">Transport</keyword>
<dbReference type="CDD" id="cd03256">
    <property type="entry name" value="ABC_PhnC_transporter"/>
    <property type="match status" value="1"/>
</dbReference>
<evidence type="ECO:0000256" key="5">
    <source>
        <dbReference type="ARBA" id="ARBA00022741"/>
    </source>
</evidence>
<dbReference type="PANTHER" id="PTHR30043">
    <property type="entry name" value="PHOSPHONATES TRANSPORT SYSTEM PERMEASE PROTEIN"/>
    <property type="match status" value="1"/>
</dbReference>
<dbReference type="InterPro" id="IPR027417">
    <property type="entry name" value="P-loop_NTPase"/>
</dbReference>
<accession>A0ABS9W4I6</accession>
<dbReference type="InterPro" id="IPR017871">
    <property type="entry name" value="ABC_transporter-like_CS"/>
</dbReference>
<dbReference type="SUPFAM" id="SSF161098">
    <property type="entry name" value="MetI-like"/>
    <property type="match status" value="1"/>
</dbReference>
<dbReference type="Proteomes" id="UP001201985">
    <property type="component" value="Unassembled WGS sequence"/>
</dbReference>
<dbReference type="InterPro" id="IPR005769">
    <property type="entry name" value="PhnE/PtxC"/>
</dbReference>
<reference evidence="13 14" key="1">
    <citation type="submission" date="2022-03" db="EMBL/GenBank/DDBJ databases">
        <title>Complete genome analysis of Roseomonas KG 17.1 : a prolific producer of plant growth promoters.</title>
        <authorList>
            <person name="Saadouli I."/>
            <person name="Najjari A."/>
            <person name="Mosbah A."/>
            <person name="Ouzari H.I."/>
        </authorList>
    </citation>
    <scope>NUCLEOTIDE SEQUENCE [LARGE SCALE GENOMIC DNA]</scope>
    <source>
        <strain evidence="13 14">KG17-1</strain>
    </source>
</reference>
<gene>
    <name evidence="13" type="primary">phnC</name>
    <name evidence="13" type="ORF">MON41_08770</name>
</gene>
<dbReference type="InterPro" id="IPR003593">
    <property type="entry name" value="AAA+_ATPase"/>
</dbReference>
<feature type="transmembrane region" description="Helical" evidence="10">
    <location>
        <begin position="492"/>
        <end position="510"/>
    </location>
</feature>
<feature type="transmembrane region" description="Helical" evidence="10">
    <location>
        <begin position="277"/>
        <end position="297"/>
    </location>
</feature>
<dbReference type="InterPro" id="IPR003439">
    <property type="entry name" value="ABC_transporter-like_ATP-bd"/>
</dbReference>
<dbReference type="NCBIfam" id="TIGR02315">
    <property type="entry name" value="ABC_phnC"/>
    <property type="match status" value="1"/>
</dbReference>
<dbReference type="InterPro" id="IPR012693">
    <property type="entry name" value="ABC_transpr_PhnC"/>
</dbReference>
<feature type="domain" description="ABC transmembrane type-1" evidence="12">
    <location>
        <begin position="329"/>
        <end position="511"/>
    </location>
</feature>
<evidence type="ECO:0000256" key="8">
    <source>
        <dbReference type="ARBA" id="ARBA00022989"/>
    </source>
</evidence>
<keyword evidence="14" id="KW-1185">Reference proteome</keyword>
<comment type="subcellular location">
    <subcellularLocation>
        <location evidence="1 10">Cell membrane</location>
        <topology evidence="1 10">Multi-pass membrane protein</topology>
    </subcellularLocation>
</comment>
<dbReference type="PROSITE" id="PS00211">
    <property type="entry name" value="ABC_TRANSPORTER_1"/>
    <property type="match status" value="1"/>
</dbReference>
<evidence type="ECO:0000256" key="2">
    <source>
        <dbReference type="ARBA" id="ARBA00022448"/>
    </source>
</evidence>